<evidence type="ECO:0000313" key="3">
    <source>
        <dbReference type="Proteomes" id="UP001058317"/>
    </source>
</evidence>
<dbReference type="AlphaFoldDB" id="A0AAD1P2N6"/>
<evidence type="ECO:0000256" key="1">
    <source>
        <dbReference type="SAM" id="SignalP"/>
    </source>
</evidence>
<dbReference type="Proteomes" id="UP001058317">
    <property type="component" value="Chromosome"/>
</dbReference>
<sequence>MKTVLKTLAICAMAGGMVAQSVYAEPLVIQEQGSFSAGGTIITAPGKFDAKTPLDSAGQT</sequence>
<accession>A0AAD1P2N6</accession>
<evidence type="ECO:0000313" key="2">
    <source>
        <dbReference type="EMBL" id="BDN97614.1"/>
    </source>
</evidence>
<reference evidence="2" key="1">
    <citation type="submission" date="2022-07" db="EMBL/GenBank/DDBJ databases">
        <title>Complete genome sequence of carbapenem-resistant Citrobacter spp. in Japan.</title>
        <authorList>
            <person name="Maehana S."/>
            <person name="Suzuki M."/>
            <person name="Kitasato H."/>
        </authorList>
    </citation>
    <scope>NUCLEOTIDE SEQUENCE</scope>
    <source>
        <strain evidence="2">KAM621</strain>
    </source>
</reference>
<gene>
    <name evidence="2" type="ORF">KAM621c_27190</name>
</gene>
<dbReference type="EMBL" id="AP026382">
    <property type="protein sequence ID" value="BDN97614.1"/>
    <property type="molecule type" value="Genomic_DNA"/>
</dbReference>
<organism evidence="2 3">
    <name type="scientific">Citrobacter braakii</name>
    <dbReference type="NCBI Taxonomy" id="57706"/>
    <lineage>
        <taxon>Bacteria</taxon>
        <taxon>Pseudomonadati</taxon>
        <taxon>Pseudomonadota</taxon>
        <taxon>Gammaproteobacteria</taxon>
        <taxon>Enterobacterales</taxon>
        <taxon>Enterobacteriaceae</taxon>
        <taxon>Citrobacter</taxon>
        <taxon>Citrobacter freundii complex</taxon>
    </lineage>
</organism>
<feature type="signal peptide" evidence="1">
    <location>
        <begin position="1"/>
        <end position="24"/>
    </location>
</feature>
<protein>
    <submittedName>
        <fullName evidence="2">Uncharacterized protein</fullName>
    </submittedName>
</protein>
<feature type="chain" id="PRO_5042203099" evidence="1">
    <location>
        <begin position="25"/>
        <end position="60"/>
    </location>
</feature>
<name>A0AAD1P2N6_CITBR</name>
<proteinExistence type="predicted"/>
<keyword evidence="1" id="KW-0732">Signal</keyword>